<evidence type="ECO:0000313" key="2">
    <source>
        <dbReference type="Proteomes" id="UP000254346"/>
    </source>
</evidence>
<dbReference type="Proteomes" id="UP000254346">
    <property type="component" value="Unassembled WGS sequence"/>
</dbReference>
<protein>
    <submittedName>
        <fullName evidence="1">Uncharacterized protein</fullName>
    </submittedName>
</protein>
<proteinExistence type="predicted"/>
<reference evidence="1 2" key="1">
    <citation type="submission" date="2018-06" db="EMBL/GenBank/DDBJ databases">
        <authorList>
            <consortium name="Pathogen Informatics"/>
            <person name="Doyle S."/>
        </authorList>
    </citation>
    <scope>NUCLEOTIDE SEQUENCE [LARGE SCALE GENOMIC DNA]</scope>
    <source>
        <strain evidence="1 2">NCTC8256</strain>
    </source>
</reference>
<name>A0A379VZF1_SALET</name>
<organism evidence="1 2">
    <name type="scientific">Salmonella enterica I</name>
    <dbReference type="NCBI Taxonomy" id="59201"/>
    <lineage>
        <taxon>Bacteria</taxon>
        <taxon>Pseudomonadati</taxon>
        <taxon>Pseudomonadota</taxon>
        <taxon>Gammaproteobacteria</taxon>
        <taxon>Enterobacterales</taxon>
        <taxon>Enterobacteriaceae</taxon>
        <taxon>Salmonella</taxon>
    </lineage>
</organism>
<dbReference type="AntiFam" id="ANF00152">
    <property type="entry name" value="Shadow ORF (opposite nadB1)"/>
</dbReference>
<gene>
    <name evidence="1" type="ORF">NCTC8256_05610</name>
</gene>
<dbReference type="EMBL" id="UGXR01000001">
    <property type="protein sequence ID" value="SUH11561.1"/>
    <property type="molecule type" value="Genomic_DNA"/>
</dbReference>
<dbReference type="AlphaFoldDB" id="A0A379VZF1"/>
<accession>A0A379VZF1</accession>
<evidence type="ECO:0000313" key="1">
    <source>
        <dbReference type="EMBL" id="SUH11561.1"/>
    </source>
</evidence>
<sequence>MPESLGYFVARPQFHIFVFRLAQRRFGAHAVVLQVTVAIFIDQNTAFAAATFSHQDTGTWQAGRVILNEFHITQRNAVAQRHAHPVAGDDAAVGVIAVYAACAACRHDHGVGADLHQRAFHHVHCHQAARMVVINQNIQHKMFVKALDLWELQGSLEQSMQHMEAGFIRGEPGTLDFHTTEATHVNATVRTAAPRAAPLLQLRHLSGTMVDKVIHDILLTQPVSACYRIVKMVVKAVMILGDSG</sequence>